<sequence>MKKEKYTFIRDQYRKHRGDYSRFLHIYCDSCEKPLFLYQKDGPGELKRMYIDRILAPKVIYKKGDFICPHCSKVRGTCYIYEKEKRKAIRLYQGAIIKKIGKGVFPFSKE</sequence>
<evidence type="ECO:0000313" key="1">
    <source>
        <dbReference type="EMBL" id="PIR76880.1"/>
    </source>
</evidence>
<dbReference type="Proteomes" id="UP000228528">
    <property type="component" value="Unassembled WGS sequence"/>
</dbReference>
<comment type="caution">
    <text evidence="1">The sequence shown here is derived from an EMBL/GenBank/DDBJ whole genome shotgun (WGS) entry which is preliminary data.</text>
</comment>
<reference evidence="2" key="1">
    <citation type="submission" date="2017-09" db="EMBL/GenBank/DDBJ databases">
        <title>Depth-based differentiation of microbial function through sediment-hosted aquifers and enrichment of novel symbionts in the deep terrestrial subsurface.</title>
        <authorList>
            <person name="Probst A.J."/>
            <person name="Ladd B."/>
            <person name="Jarett J.K."/>
            <person name="Geller-Mcgrath D.E."/>
            <person name="Sieber C.M.K."/>
            <person name="Emerson J.B."/>
            <person name="Anantharaman K."/>
            <person name="Thomas B.C."/>
            <person name="Malmstrom R."/>
            <person name="Stieglmeier M."/>
            <person name="Klingl A."/>
            <person name="Woyke T."/>
            <person name="Ryan C.M."/>
            <person name="Banfield J.F."/>
        </authorList>
    </citation>
    <scope>NUCLEOTIDE SEQUENCE [LARGE SCALE GENOMIC DNA]</scope>
</reference>
<organism evidence="1 2">
    <name type="scientific">Candidatus Magasanikbacteria bacterium CG10_big_fil_rev_8_21_14_0_10_38_6</name>
    <dbReference type="NCBI Taxonomy" id="1974647"/>
    <lineage>
        <taxon>Bacteria</taxon>
        <taxon>Candidatus Magasanikiibacteriota</taxon>
    </lineage>
</organism>
<name>A0A2M6P0F7_9BACT</name>
<gene>
    <name evidence="1" type="ORF">COU30_05460</name>
</gene>
<evidence type="ECO:0000313" key="2">
    <source>
        <dbReference type="Proteomes" id="UP000228528"/>
    </source>
</evidence>
<dbReference type="EMBL" id="PFBW01000227">
    <property type="protein sequence ID" value="PIR76880.1"/>
    <property type="molecule type" value="Genomic_DNA"/>
</dbReference>
<protein>
    <submittedName>
        <fullName evidence="1">Uncharacterized protein</fullName>
    </submittedName>
</protein>
<accession>A0A2M6P0F7</accession>
<proteinExistence type="predicted"/>
<dbReference type="AlphaFoldDB" id="A0A2M6P0F7"/>